<evidence type="ECO:0000256" key="3">
    <source>
        <dbReference type="ARBA" id="ARBA00022801"/>
    </source>
</evidence>
<dbReference type="GO" id="GO:0008270">
    <property type="term" value="F:zinc ion binding"/>
    <property type="evidence" value="ECO:0007669"/>
    <property type="project" value="InterPro"/>
</dbReference>
<dbReference type="AlphaFoldDB" id="A0A9W6GPC6"/>
<evidence type="ECO:0000259" key="5">
    <source>
        <dbReference type="PROSITE" id="PS51747"/>
    </source>
</evidence>
<keyword evidence="7" id="KW-1185">Reference proteome</keyword>
<dbReference type="RefSeq" id="WP_281837171.1">
    <property type="nucleotide sequence ID" value="NZ_BSDY01000019.1"/>
</dbReference>
<dbReference type="PROSITE" id="PS51747">
    <property type="entry name" value="CYT_DCMP_DEAMINASES_2"/>
    <property type="match status" value="1"/>
</dbReference>
<keyword evidence="3" id="KW-0378">Hydrolase</keyword>
<dbReference type="GO" id="GO:0006152">
    <property type="term" value="P:purine nucleoside catabolic process"/>
    <property type="evidence" value="ECO:0007669"/>
    <property type="project" value="TreeGrafter"/>
</dbReference>
<dbReference type="FunFam" id="3.40.140.10:FF:000011">
    <property type="entry name" value="tRNA-specific adenosine deaminase"/>
    <property type="match status" value="1"/>
</dbReference>
<dbReference type="Gene3D" id="3.40.140.10">
    <property type="entry name" value="Cytidine Deaminase, domain 2"/>
    <property type="match status" value="1"/>
</dbReference>
<dbReference type="InterPro" id="IPR016192">
    <property type="entry name" value="APOBEC/CMP_deaminase_Zn-bd"/>
</dbReference>
<dbReference type="InterPro" id="IPR002125">
    <property type="entry name" value="CMP_dCMP_dom"/>
</dbReference>
<accession>A0A9W6GPC6</accession>
<sequence length="155" mass="17700">MKRKYMEEAIHLARWGMENDKGGPFGAVVVKDGVVVGWGYNTVTSSNDPTAHAEINAIRDACRNLDTFSLEGCVIYTSCEPCPMCLSAIYWARIERIFFACEMGDAAEAGFIDEDLYKEFCLPHSLRKIPSEQLMRRESIEVFQSWRAKEDRLLY</sequence>
<evidence type="ECO:0000313" key="6">
    <source>
        <dbReference type="EMBL" id="GLI57521.1"/>
    </source>
</evidence>
<protein>
    <recommendedName>
        <fullName evidence="5">CMP/dCMP-type deaminase domain-containing protein</fullName>
    </recommendedName>
</protein>
<dbReference type="SUPFAM" id="SSF53927">
    <property type="entry name" value="Cytidine deaminase-like"/>
    <property type="match status" value="1"/>
</dbReference>
<evidence type="ECO:0000256" key="1">
    <source>
        <dbReference type="ARBA" id="ARBA00006576"/>
    </source>
</evidence>
<dbReference type="PROSITE" id="PS00903">
    <property type="entry name" value="CYT_DCMP_DEAMINASES_1"/>
    <property type="match status" value="1"/>
</dbReference>
<dbReference type="PANTHER" id="PTHR11079">
    <property type="entry name" value="CYTOSINE DEAMINASE FAMILY MEMBER"/>
    <property type="match status" value="1"/>
</dbReference>
<keyword evidence="2" id="KW-0479">Metal-binding</keyword>
<dbReference type="InterPro" id="IPR016193">
    <property type="entry name" value="Cytidine_deaminase-like"/>
</dbReference>
<reference evidence="6" key="1">
    <citation type="submission" date="2022-12" db="EMBL/GenBank/DDBJ databases">
        <title>Reference genome sequencing for broad-spectrum identification of bacterial and archaeal isolates by mass spectrometry.</title>
        <authorList>
            <person name="Sekiguchi Y."/>
            <person name="Tourlousse D.M."/>
        </authorList>
    </citation>
    <scope>NUCLEOTIDE SEQUENCE</scope>
    <source>
        <strain evidence="6">10succ1</strain>
    </source>
</reference>
<evidence type="ECO:0000313" key="7">
    <source>
        <dbReference type="Proteomes" id="UP001144471"/>
    </source>
</evidence>
<dbReference type="CDD" id="cd01285">
    <property type="entry name" value="nucleoside_deaminase"/>
    <property type="match status" value="1"/>
</dbReference>
<name>A0A9W6GPC6_9FUSO</name>
<keyword evidence="4" id="KW-0862">Zinc</keyword>
<gene>
    <name evidence="6" type="ORF">PM10SUCC1_30350</name>
</gene>
<dbReference type="Pfam" id="PF00383">
    <property type="entry name" value="dCMP_cyt_deam_1"/>
    <property type="match status" value="1"/>
</dbReference>
<dbReference type="PANTHER" id="PTHR11079:SF161">
    <property type="entry name" value="CMP_DCMP-TYPE DEAMINASE DOMAIN-CONTAINING PROTEIN"/>
    <property type="match status" value="1"/>
</dbReference>
<dbReference type="Proteomes" id="UP001144471">
    <property type="component" value="Unassembled WGS sequence"/>
</dbReference>
<comment type="caution">
    <text evidence="6">The sequence shown here is derived from an EMBL/GenBank/DDBJ whole genome shotgun (WGS) entry which is preliminary data.</text>
</comment>
<evidence type="ECO:0000256" key="2">
    <source>
        <dbReference type="ARBA" id="ARBA00022723"/>
    </source>
</evidence>
<proteinExistence type="inferred from homology"/>
<organism evidence="6 7">
    <name type="scientific">Propionigenium maris DSM 9537</name>
    <dbReference type="NCBI Taxonomy" id="1123000"/>
    <lineage>
        <taxon>Bacteria</taxon>
        <taxon>Fusobacteriati</taxon>
        <taxon>Fusobacteriota</taxon>
        <taxon>Fusobacteriia</taxon>
        <taxon>Fusobacteriales</taxon>
        <taxon>Fusobacteriaceae</taxon>
        <taxon>Propionigenium</taxon>
    </lineage>
</organism>
<dbReference type="GO" id="GO:0047974">
    <property type="term" value="F:guanosine deaminase activity"/>
    <property type="evidence" value="ECO:0007669"/>
    <property type="project" value="TreeGrafter"/>
</dbReference>
<comment type="similarity">
    <text evidence="1">Belongs to the cytidine and deoxycytidylate deaminase family.</text>
</comment>
<feature type="domain" description="CMP/dCMP-type deaminase" evidence="5">
    <location>
        <begin position="1"/>
        <end position="114"/>
    </location>
</feature>
<dbReference type="EMBL" id="BSDY01000019">
    <property type="protein sequence ID" value="GLI57521.1"/>
    <property type="molecule type" value="Genomic_DNA"/>
</dbReference>
<evidence type="ECO:0000256" key="4">
    <source>
        <dbReference type="ARBA" id="ARBA00022833"/>
    </source>
</evidence>